<dbReference type="Proteomes" id="UP000053447">
    <property type="component" value="Unassembled WGS sequence"/>
</dbReference>
<name>A0A0W4ZGS9_PNEJ7</name>
<evidence type="ECO:0000313" key="1">
    <source>
        <dbReference type="EMBL" id="KTW27578.1"/>
    </source>
</evidence>
<dbReference type="EMBL" id="LFWA01000014">
    <property type="protein sequence ID" value="KTW27578.1"/>
    <property type="molecule type" value="Genomic_DNA"/>
</dbReference>
<gene>
    <name evidence="1" type="ORF">T551_03077</name>
</gene>
<protein>
    <submittedName>
        <fullName evidence="1">Uncharacterized protein</fullName>
    </submittedName>
</protein>
<organism evidence="1 2">
    <name type="scientific">Pneumocystis jirovecii (strain RU7)</name>
    <name type="common">Human pneumocystis pneumonia agent</name>
    <dbReference type="NCBI Taxonomy" id="1408657"/>
    <lineage>
        <taxon>Eukaryota</taxon>
        <taxon>Fungi</taxon>
        <taxon>Dikarya</taxon>
        <taxon>Ascomycota</taxon>
        <taxon>Taphrinomycotina</taxon>
        <taxon>Pneumocystomycetes</taxon>
        <taxon>Pneumocystaceae</taxon>
        <taxon>Pneumocystis</taxon>
    </lineage>
</organism>
<sequence length="105" mass="11429">MHIPETKLPICSFASRKSENVLRTETLPVIRGRFAGASREAAAAGPVGAEMGGRAGCRGSRENRGIWEQFLNGRDCALSKGKRSHEEIDTGLHGKWEAKATIDEH</sequence>
<dbReference type="VEuPathDB" id="FungiDB:T551_03077"/>
<proteinExistence type="predicted"/>
<accession>A0A0W4ZGS9</accession>
<dbReference type="AlphaFoldDB" id="A0A0W4ZGS9"/>
<dbReference type="RefSeq" id="XP_018228548.1">
    <property type="nucleotide sequence ID" value="XM_018375340.1"/>
</dbReference>
<dbReference type="GeneID" id="28941595"/>
<evidence type="ECO:0000313" key="2">
    <source>
        <dbReference type="Proteomes" id="UP000053447"/>
    </source>
</evidence>
<reference evidence="2" key="1">
    <citation type="journal article" date="2016" name="Nat. Commun.">
        <title>Genome analysis of three Pneumocystis species reveals adaptation mechanisms to life exclusively in mammalian hosts.</title>
        <authorList>
            <person name="Ma L."/>
            <person name="Chen Z."/>
            <person name="Huang D.W."/>
            <person name="Kutty G."/>
            <person name="Ishihara M."/>
            <person name="Wang H."/>
            <person name="Abouelleil A."/>
            <person name="Bishop L."/>
            <person name="Davey E."/>
            <person name="Deng R."/>
            <person name="Deng X."/>
            <person name="Fan L."/>
            <person name="Fantoni G."/>
            <person name="Fitzgerald M."/>
            <person name="Gogineni E."/>
            <person name="Goldberg J.M."/>
            <person name="Handley G."/>
            <person name="Hu X."/>
            <person name="Huber C."/>
            <person name="Jiao X."/>
            <person name="Jones K."/>
            <person name="Levin J.Z."/>
            <person name="Liu Y."/>
            <person name="Macdonald P."/>
            <person name="Melnikov A."/>
            <person name="Raley C."/>
            <person name="Sassi M."/>
            <person name="Sherman B.T."/>
            <person name="Song X."/>
            <person name="Sykes S."/>
            <person name="Tran B."/>
            <person name="Walsh L."/>
            <person name="Xia Y."/>
            <person name="Yang J."/>
            <person name="Young S."/>
            <person name="Zeng Q."/>
            <person name="Zheng X."/>
            <person name="Stephens R."/>
            <person name="Nusbaum C."/>
            <person name="Birren B.W."/>
            <person name="Azadi P."/>
            <person name="Lempicki R.A."/>
            <person name="Cuomo C.A."/>
            <person name="Kovacs J.A."/>
        </authorList>
    </citation>
    <scope>NUCLEOTIDE SEQUENCE [LARGE SCALE GENOMIC DNA]</scope>
    <source>
        <strain evidence="2">RU7</strain>
    </source>
</reference>
<keyword evidence="2" id="KW-1185">Reference proteome</keyword>
<comment type="caution">
    <text evidence="1">The sequence shown here is derived from an EMBL/GenBank/DDBJ whole genome shotgun (WGS) entry which is preliminary data.</text>
</comment>